<dbReference type="CDD" id="cd04301">
    <property type="entry name" value="NAT_SF"/>
    <property type="match status" value="1"/>
</dbReference>
<protein>
    <submittedName>
        <fullName evidence="2">Putative N-acetyltransferase YafP</fullName>
        <ecNumber evidence="2">2.3.1.-</ecNumber>
    </submittedName>
</protein>
<organism evidence="2">
    <name type="scientific">uncultured Anaerotruncus sp</name>
    <dbReference type="NCBI Taxonomy" id="905011"/>
    <lineage>
        <taxon>Bacteria</taxon>
        <taxon>Bacillati</taxon>
        <taxon>Bacillota</taxon>
        <taxon>Clostridia</taxon>
        <taxon>Eubacteriales</taxon>
        <taxon>Oscillospiraceae</taxon>
        <taxon>Anaerotruncus</taxon>
        <taxon>environmental samples</taxon>
    </lineage>
</organism>
<dbReference type="EC" id="2.3.1.-" evidence="2"/>
<dbReference type="AlphaFoldDB" id="A0A6N2UWK6"/>
<dbReference type="InterPro" id="IPR052564">
    <property type="entry name" value="N-acetyltrans/Recomb-assoc"/>
</dbReference>
<evidence type="ECO:0000313" key="2">
    <source>
        <dbReference type="EMBL" id="VYT21593.1"/>
    </source>
</evidence>
<keyword evidence="2" id="KW-0808">Transferase</keyword>
<reference evidence="2" key="1">
    <citation type="submission" date="2019-11" db="EMBL/GenBank/DDBJ databases">
        <authorList>
            <person name="Feng L."/>
        </authorList>
    </citation>
    <scope>NUCLEOTIDE SEQUENCE</scope>
    <source>
        <strain evidence="2">AundefinedLFYP135</strain>
    </source>
</reference>
<dbReference type="InterPro" id="IPR016181">
    <property type="entry name" value="Acyl_CoA_acyltransferase"/>
</dbReference>
<dbReference type="SUPFAM" id="SSF55729">
    <property type="entry name" value="Acyl-CoA N-acyltransferases (Nat)"/>
    <property type="match status" value="1"/>
</dbReference>
<dbReference type="Gene3D" id="3.40.630.30">
    <property type="match status" value="1"/>
</dbReference>
<accession>A0A6N2UWK6</accession>
<dbReference type="PANTHER" id="PTHR43451:SF1">
    <property type="entry name" value="ACETYLTRANSFERASE"/>
    <property type="match status" value="1"/>
</dbReference>
<dbReference type="EMBL" id="CACRSL010000004">
    <property type="protein sequence ID" value="VYT21593.1"/>
    <property type="molecule type" value="Genomic_DNA"/>
</dbReference>
<dbReference type="Pfam" id="PF13673">
    <property type="entry name" value="Acetyltransf_10"/>
    <property type="match status" value="1"/>
</dbReference>
<evidence type="ECO:0000259" key="1">
    <source>
        <dbReference type="PROSITE" id="PS51186"/>
    </source>
</evidence>
<keyword evidence="2" id="KW-0012">Acyltransferase</keyword>
<proteinExistence type="predicted"/>
<name>A0A6N2UWK6_9FIRM</name>
<dbReference type="InterPro" id="IPR000182">
    <property type="entry name" value="GNAT_dom"/>
</dbReference>
<gene>
    <name evidence="2" type="primary">yafP</name>
    <name evidence="2" type="ORF">AULFYP135_02083</name>
</gene>
<dbReference type="PANTHER" id="PTHR43451">
    <property type="entry name" value="ACETYLTRANSFERASE (GNAT) FAMILY PROTEIN"/>
    <property type="match status" value="1"/>
</dbReference>
<dbReference type="GO" id="GO:0016747">
    <property type="term" value="F:acyltransferase activity, transferring groups other than amino-acyl groups"/>
    <property type="evidence" value="ECO:0007669"/>
    <property type="project" value="InterPro"/>
</dbReference>
<dbReference type="PROSITE" id="PS51186">
    <property type="entry name" value="GNAT"/>
    <property type="match status" value="1"/>
</dbReference>
<sequence length="160" mass="18184">MELRPYQPQDLDAILELFYETVHAVNRRDYSPSQLDAWAPKQPDRDRWAQSLAAHYTVVAVAGGTVAGFADLASDGYFDRLFVHKDFQRQGIATALAGWIEGKARELSLPSVCTEASITARPFFEKRGYRVVQEQRKPHNGQVFVNFVMEKRLGEPPHLH</sequence>
<feature type="domain" description="N-acetyltransferase" evidence="1">
    <location>
        <begin position="1"/>
        <end position="154"/>
    </location>
</feature>